<name>A0ABN9UF54_9DINO</name>
<reference evidence="3" key="1">
    <citation type="submission" date="2023-10" db="EMBL/GenBank/DDBJ databases">
        <authorList>
            <person name="Chen Y."/>
            <person name="Shah S."/>
            <person name="Dougan E. K."/>
            <person name="Thang M."/>
            <person name="Chan C."/>
        </authorList>
    </citation>
    <scope>NUCLEOTIDE SEQUENCE [LARGE SCALE GENOMIC DNA]</scope>
</reference>
<keyword evidence="4" id="KW-1185">Reference proteome</keyword>
<feature type="region of interest" description="Disordered" evidence="1">
    <location>
        <begin position="236"/>
        <end position="256"/>
    </location>
</feature>
<feature type="domain" description="Endonuclease/exonuclease/phosphatase" evidence="2">
    <location>
        <begin position="27"/>
        <end position="211"/>
    </location>
</feature>
<feature type="compositionally biased region" description="Basic and acidic residues" evidence="1">
    <location>
        <begin position="242"/>
        <end position="256"/>
    </location>
</feature>
<dbReference type="Proteomes" id="UP001189429">
    <property type="component" value="Unassembled WGS sequence"/>
</dbReference>
<feature type="non-terminal residue" evidence="3">
    <location>
        <position position="573"/>
    </location>
</feature>
<dbReference type="SUPFAM" id="SSF56219">
    <property type="entry name" value="DNase I-like"/>
    <property type="match status" value="1"/>
</dbReference>
<evidence type="ECO:0000256" key="1">
    <source>
        <dbReference type="SAM" id="MobiDB-lite"/>
    </source>
</evidence>
<feature type="region of interest" description="Disordered" evidence="1">
    <location>
        <begin position="508"/>
        <end position="538"/>
    </location>
</feature>
<dbReference type="InterPro" id="IPR005135">
    <property type="entry name" value="Endo/exonuclease/phosphatase"/>
</dbReference>
<comment type="caution">
    <text evidence="3">The sequence shown here is derived from an EMBL/GenBank/DDBJ whole genome shotgun (WGS) entry which is preliminary data.</text>
</comment>
<accession>A0ABN9UF54</accession>
<dbReference type="Gene3D" id="3.60.10.10">
    <property type="entry name" value="Endonuclease/exonuclease/phosphatase"/>
    <property type="match status" value="1"/>
</dbReference>
<sequence>AAQILFGNITAWGPQAANSCRNAGFKYHLIALAETHVDANGIAEKSGKLAMDGWKLSATPAVATNKSDKGTHGGEWILTRRDVAATTLEDYRDYYVKGHKRQPFVGFTPTVLHSKSGNIVVLAAHLRPGLRDQGANRDILVSISTFVDMLMDPWIILADWNYEPHWWDNKPWLTRWNGTILTDPSCEATCDKGSGSVCDYAIVRADIATHVGIEVTVGTAEPWQYKAIKVPKALPARARPKKVADPSSKRSKARAEALRTRRERLPEHLRDEFDALYINRETAKEDPTPFVIPQQNWDAAADEVSNFPKFDGAKAGTKEGRGHIFHNHAPNLAENINSKYAQWIATLELAVLETHAVPDEDRARYQGRAGGHRTTKQTMKASPGRAYLKDPEATWWQHLSTLVARYTALVTNGKDPKARQHIHKTAMKKLDDLENPEFSKEHFGRRTDPQEIEEWKTQLVTLEYCDVADLHHSSATTMEWTHKAMARAAGRARKRYLDWAKQAWKDSPGKLHRMVTDPKAPRLKDKQPQRTVGDPSTLMNHSADTWRSIWASDSYNAKQIISAYEKAMRLAKE</sequence>
<evidence type="ECO:0000259" key="2">
    <source>
        <dbReference type="Pfam" id="PF03372"/>
    </source>
</evidence>
<feature type="non-terminal residue" evidence="3">
    <location>
        <position position="1"/>
    </location>
</feature>
<gene>
    <name evidence="3" type="ORF">PCOR1329_LOCUS47919</name>
</gene>
<dbReference type="EMBL" id="CAUYUJ010015774">
    <property type="protein sequence ID" value="CAK0857990.1"/>
    <property type="molecule type" value="Genomic_DNA"/>
</dbReference>
<proteinExistence type="predicted"/>
<dbReference type="InterPro" id="IPR036691">
    <property type="entry name" value="Endo/exonu/phosph_ase_sf"/>
</dbReference>
<dbReference type="Pfam" id="PF03372">
    <property type="entry name" value="Exo_endo_phos"/>
    <property type="match status" value="1"/>
</dbReference>
<organism evidence="3 4">
    <name type="scientific">Prorocentrum cordatum</name>
    <dbReference type="NCBI Taxonomy" id="2364126"/>
    <lineage>
        <taxon>Eukaryota</taxon>
        <taxon>Sar</taxon>
        <taxon>Alveolata</taxon>
        <taxon>Dinophyceae</taxon>
        <taxon>Prorocentrales</taxon>
        <taxon>Prorocentraceae</taxon>
        <taxon>Prorocentrum</taxon>
    </lineage>
</organism>
<evidence type="ECO:0000313" key="4">
    <source>
        <dbReference type="Proteomes" id="UP001189429"/>
    </source>
</evidence>
<evidence type="ECO:0000313" key="3">
    <source>
        <dbReference type="EMBL" id="CAK0857990.1"/>
    </source>
</evidence>
<feature type="compositionally biased region" description="Basic and acidic residues" evidence="1">
    <location>
        <begin position="508"/>
        <end position="528"/>
    </location>
</feature>
<protein>
    <recommendedName>
        <fullName evidence="2">Endonuclease/exonuclease/phosphatase domain-containing protein</fullName>
    </recommendedName>
</protein>